<comment type="caution">
    <text evidence="1">The sequence shown here is derived from an EMBL/GenBank/DDBJ whole genome shotgun (WGS) entry which is preliminary data.</text>
</comment>
<reference evidence="1" key="1">
    <citation type="journal article" date="2015" name="Nature">
        <title>Complex archaea that bridge the gap between prokaryotes and eukaryotes.</title>
        <authorList>
            <person name="Spang A."/>
            <person name="Saw J.H."/>
            <person name="Jorgensen S.L."/>
            <person name="Zaremba-Niedzwiedzka K."/>
            <person name="Martijn J."/>
            <person name="Lind A.E."/>
            <person name="van Eijk R."/>
            <person name="Schleper C."/>
            <person name="Guy L."/>
            <person name="Ettema T.J."/>
        </authorList>
    </citation>
    <scope>NUCLEOTIDE SEQUENCE</scope>
</reference>
<name>A0A0F9TAN6_9ZZZZ</name>
<organism evidence="1">
    <name type="scientific">marine sediment metagenome</name>
    <dbReference type="NCBI Taxonomy" id="412755"/>
    <lineage>
        <taxon>unclassified sequences</taxon>
        <taxon>metagenomes</taxon>
        <taxon>ecological metagenomes</taxon>
    </lineage>
</organism>
<dbReference type="AlphaFoldDB" id="A0A0F9TAN6"/>
<evidence type="ECO:0008006" key="2">
    <source>
        <dbReference type="Google" id="ProtNLM"/>
    </source>
</evidence>
<sequence>MADTTSWIGDRDGWATFFAGFERIVLVANSDAVDIAALRQRFGDDALYMFFNKVFKVLSEPFAGSCLLVARSSPAGANIVYRNEVESVLGLLRSPKFRGVLNLRAAPAETFSRAEEFGGARAGFLDLAHYFDDFYPSSHVPTSGFALAVWLVENCPTSRIVLAGFTAQRSVQWKLFHDHDWTFEQIVQRLLLRSNKIERIGAPETSGLEAIARRFPDTASEELSLVASQVLAERLEGSNMAIDRLFSLTRLQGRVDGLLRSLKPKTRKQKLAAKASGEMKSRP</sequence>
<protein>
    <recommendedName>
        <fullName evidence="2">3-deoxy-manno-octulosonate cytidylyltransferase</fullName>
    </recommendedName>
</protein>
<accession>A0A0F9TAN6</accession>
<dbReference type="EMBL" id="LAZR01001820">
    <property type="protein sequence ID" value="KKN38563.1"/>
    <property type="molecule type" value="Genomic_DNA"/>
</dbReference>
<evidence type="ECO:0000313" key="1">
    <source>
        <dbReference type="EMBL" id="KKN38563.1"/>
    </source>
</evidence>
<gene>
    <name evidence="1" type="ORF">LCGC14_0752130</name>
</gene>
<proteinExistence type="predicted"/>